<evidence type="ECO:0000256" key="7">
    <source>
        <dbReference type="ARBA" id="ARBA00022898"/>
    </source>
</evidence>
<organism evidence="11 12">
    <name type="scientific">Candidatus Nitrospira allomarina</name>
    <dbReference type="NCBI Taxonomy" id="3020900"/>
    <lineage>
        <taxon>Bacteria</taxon>
        <taxon>Pseudomonadati</taxon>
        <taxon>Nitrospirota</taxon>
        <taxon>Nitrospiria</taxon>
        <taxon>Nitrospirales</taxon>
        <taxon>Nitrospiraceae</taxon>
        <taxon>Nitrospira</taxon>
    </lineage>
</organism>
<evidence type="ECO:0000256" key="3">
    <source>
        <dbReference type="ARBA" id="ARBA00007970"/>
    </source>
</evidence>
<feature type="domain" description="Aminotransferase class I/classII large" evidence="10">
    <location>
        <begin position="33"/>
        <end position="353"/>
    </location>
</feature>
<keyword evidence="6 9" id="KW-0808">Transferase</keyword>
<evidence type="ECO:0000256" key="1">
    <source>
        <dbReference type="ARBA" id="ARBA00001933"/>
    </source>
</evidence>
<evidence type="ECO:0000256" key="6">
    <source>
        <dbReference type="ARBA" id="ARBA00022679"/>
    </source>
</evidence>
<gene>
    <name evidence="9 11" type="primary">hisC</name>
    <name evidence="11" type="ORF">PP769_06825</name>
</gene>
<dbReference type="KEGG" id="nall:PP769_06825"/>
<comment type="subunit">
    <text evidence="4 9">Homodimer.</text>
</comment>
<evidence type="ECO:0000256" key="4">
    <source>
        <dbReference type="ARBA" id="ARBA00011738"/>
    </source>
</evidence>
<dbReference type="RefSeq" id="WP_312646226.1">
    <property type="nucleotide sequence ID" value="NZ_CP116967.1"/>
</dbReference>
<evidence type="ECO:0000256" key="9">
    <source>
        <dbReference type="HAMAP-Rule" id="MF_01023"/>
    </source>
</evidence>
<dbReference type="HAMAP" id="MF_01023">
    <property type="entry name" value="HisC_aminotrans_2"/>
    <property type="match status" value="1"/>
</dbReference>
<dbReference type="GO" id="GO:0000105">
    <property type="term" value="P:L-histidine biosynthetic process"/>
    <property type="evidence" value="ECO:0007669"/>
    <property type="project" value="UniProtKB-UniRule"/>
</dbReference>
<dbReference type="Gene3D" id="3.90.1150.10">
    <property type="entry name" value="Aspartate Aminotransferase, domain 1"/>
    <property type="match status" value="1"/>
</dbReference>
<evidence type="ECO:0000259" key="10">
    <source>
        <dbReference type="Pfam" id="PF00155"/>
    </source>
</evidence>
<dbReference type="PANTHER" id="PTHR43643:SF3">
    <property type="entry name" value="HISTIDINOL-PHOSPHATE AMINOTRANSFERASE"/>
    <property type="match status" value="1"/>
</dbReference>
<dbReference type="AlphaFoldDB" id="A0AA96GFU1"/>
<name>A0AA96GFU1_9BACT</name>
<dbReference type="EC" id="2.6.1.9" evidence="9"/>
<evidence type="ECO:0000256" key="8">
    <source>
        <dbReference type="ARBA" id="ARBA00047481"/>
    </source>
</evidence>
<dbReference type="SUPFAM" id="SSF53383">
    <property type="entry name" value="PLP-dependent transferases"/>
    <property type="match status" value="1"/>
</dbReference>
<dbReference type="NCBIfam" id="TIGR01141">
    <property type="entry name" value="hisC"/>
    <property type="match status" value="1"/>
</dbReference>
<dbReference type="Pfam" id="PF00155">
    <property type="entry name" value="Aminotran_1_2"/>
    <property type="match status" value="1"/>
</dbReference>
<dbReference type="InterPro" id="IPR050106">
    <property type="entry name" value="HistidinolP_aminotransfase"/>
</dbReference>
<dbReference type="InterPro" id="IPR015424">
    <property type="entry name" value="PyrdxlP-dep_Trfase"/>
</dbReference>
<dbReference type="InterPro" id="IPR015421">
    <property type="entry name" value="PyrdxlP-dep_Trfase_major"/>
</dbReference>
<dbReference type="InterPro" id="IPR015422">
    <property type="entry name" value="PyrdxlP-dep_Trfase_small"/>
</dbReference>
<dbReference type="Gene3D" id="3.40.640.10">
    <property type="entry name" value="Type I PLP-dependent aspartate aminotransferase-like (Major domain)"/>
    <property type="match status" value="1"/>
</dbReference>
<comment type="cofactor">
    <cofactor evidence="1 9">
        <name>pyridoxal 5'-phosphate</name>
        <dbReference type="ChEBI" id="CHEBI:597326"/>
    </cofactor>
</comment>
<evidence type="ECO:0000313" key="12">
    <source>
        <dbReference type="Proteomes" id="UP001302719"/>
    </source>
</evidence>
<dbReference type="CDD" id="cd00609">
    <property type="entry name" value="AAT_like"/>
    <property type="match status" value="1"/>
</dbReference>
<keyword evidence="9" id="KW-0368">Histidine biosynthesis</keyword>
<sequence length="361" mass="40007">MPLRVHPTIASLTPYSPGKPLDELERELGITQAIKLASNENPWGPSPNALQVLAGAAASLHRYPDGGAHYLRQALAERWKVSDDQVLVGNGSDEIISLLVRAFLSPGDEAVMADLTFVMYRLSVLGGHGVPVEVPLKNWVHDIAAMVDAVTDRTRLFFLCNPNNPTGTMLTAREIDGFLSRLPDHVVVVFDEAYYEYVRHPDFPDSLQYVRDGRPVVVLRTFSKIYGLAGLRVGYGCTTKEIAGYVNRVRPPFNVNSLAQEAARAALSDDDHVAKSRAMNEAEMTFLQERLITMGLEPVPSQANFLYFNVGIDGRRAFDALLREGVIVRHIRGPMLRVTIGQPTENRRFLESLTRVLSTLS</sequence>
<evidence type="ECO:0000256" key="5">
    <source>
        <dbReference type="ARBA" id="ARBA00022576"/>
    </source>
</evidence>
<evidence type="ECO:0000313" key="11">
    <source>
        <dbReference type="EMBL" id="WNM59470.1"/>
    </source>
</evidence>
<proteinExistence type="inferred from homology"/>
<dbReference type="PANTHER" id="PTHR43643">
    <property type="entry name" value="HISTIDINOL-PHOSPHATE AMINOTRANSFERASE 2"/>
    <property type="match status" value="1"/>
</dbReference>
<dbReference type="InterPro" id="IPR005861">
    <property type="entry name" value="HisP_aminotrans"/>
</dbReference>
<comment type="catalytic activity">
    <reaction evidence="8 9">
        <text>L-histidinol phosphate + 2-oxoglutarate = 3-(imidazol-4-yl)-2-oxopropyl phosphate + L-glutamate</text>
        <dbReference type="Rhea" id="RHEA:23744"/>
        <dbReference type="ChEBI" id="CHEBI:16810"/>
        <dbReference type="ChEBI" id="CHEBI:29985"/>
        <dbReference type="ChEBI" id="CHEBI:57766"/>
        <dbReference type="ChEBI" id="CHEBI:57980"/>
        <dbReference type="EC" id="2.6.1.9"/>
    </reaction>
</comment>
<dbReference type="Proteomes" id="UP001302719">
    <property type="component" value="Chromosome"/>
</dbReference>
<keyword evidence="7 9" id="KW-0663">Pyridoxal phosphate</keyword>
<dbReference type="InterPro" id="IPR004839">
    <property type="entry name" value="Aminotransferase_I/II_large"/>
</dbReference>
<feature type="modified residue" description="N6-(pyridoxal phosphate)lysine" evidence="9">
    <location>
        <position position="224"/>
    </location>
</feature>
<comment type="similarity">
    <text evidence="3 9">Belongs to the class-II pyridoxal-phosphate-dependent aminotransferase family. Histidinol-phosphate aminotransferase subfamily.</text>
</comment>
<keyword evidence="12" id="KW-1185">Reference proteome</keyword>
<dbReference type="GO" id="GO:0030170">
    <property type="term" value="F:pyridoxal phosphate binding"/>
    <property type="evidence" value="ECO:0007669"/>
    <property type="project" value="InterPro"/>
</dbReference>
<comment type="pathway">
    <text evidence="2 9">Amino-acid biosynthesis; L-histidine biosynthesis; L-histidine from 5-phospho-alpha-D-ribose 1-diphosphate: step 7/9.</text>
</comment>
<keyword evidence="9" id="KW-0028">Amino-acid biosynthesis</keyword>
<accession>A0AA96GFU1</accession>
<dbReference type="GO" id="GO:0004400">
    <property type="term" value="F:histidinol-phosphate transaminase activity"/>
    <property type="evidence" value="ECO:0007669"/>
    <property type="project" value="UniProtKB-UniRule"/>
</dbReference>
<evidence type="ECO:0000256" key="2">
    <source>
        <dbReference type="ARBA" id="ARBA00005011"/>
    </source>
</evidence>
<protein>
    <recommendedName>
        <fullName evidence="9">Histidinol-phosphate aminotransferase</fullName>
        <ecNumber evidence="9">2.6.1.9</ecNumber>
    </recommendedName>
    <alternativeName>
        <fullName evidence="9">Imidazole acetol-phosphate transaminase</fullName>
    </alternativeName>
</protein>
<reference evidence="11 12" key="1">
    <citation type="submission" date="2023-01" db="EMBL/GenBank/DDBJ databases">
        <title>Cultivation and genomic characterization of new, ubiquitous marine nitrite-oxidizing bacteria from the Nitrospirales.</title>
        <authorList>
            <person name="Mueller A.J."/>
            <person name="Daebeler A."/>
            <person name="Herbold C.W."/>
            <person name="Kirkegaard R.H."/>
            <person name="Daims H."/>
        </authorList>
    </citation>
    <scope>NUCLEOTIDE SEQUENCE [LARGE SCALE GENOMIC DNA]</scope>
    <source>
        <strain evidence="11 12">VA</strain>
    </source>
</reference>
<dbReference type="EMBL" id="CP116967">
    <property type="protein sequence ID" value="WNM59470.1"/>
    <property type="molecule type" value="Genomic_DNA"/>
</dbReference>
<keyword evidence="5 9" id="KW-0032">Aminotransferase</keyword>